<dbReference type="InterPro" id="IPR032466">
    <property type="entry name" value="Metal_Hydrolase"/>
</dbReference>
<dbReference type="GO" id="GO:0016810">
    <property type="term" value="F:hydrolase activity, acting on carbon-nitrogen (but not peptide) bonds"/>
    <property type="evidence" value="ECO:0007669"/>
    <property type="project" value="InterPro"/>
</dbReference>
<name>A0A5S9F1E0_UABAM</name>
<evidence type="ECO:0000259" key="2">
    <source>
        <dbReference type="Pfam" id="PF07969"/>
    </source>
</evidence>
<dbReference type="Pfam" id="PF07969">
    <property type="entry name" value="Amidohydro_3"/>
    <property type="match status" value="1"/>
</dbReference>
<keyword evidence="1" id="KW-0732">Signal</keyword>
<dbReference type="Gene3D" id="3.20.20.140">
    <property type="entry name" value="Metal-dependent hydrolases"/>
    <property type="match status" value="1"/>
</dbReference>
<dbReference type="EMBL" id="AP019860">
    <property type="protein sequence ID" value="BBM82565.1"/>
    <property type="molecule type" value="Genomic_DNA"/>
</dbReference>
<dbReference type="InterPro" id="IPR013108">
    <property type="entry name" value="Amidohydro_3"/>
</dbReference>
<keyword evidence="3" id="KW-0378">Hydrolase</keyword>
<dbReference type="PANTHER" id="PTHR43135:SF3">
    <property type="entry name" value="ALPHA-D-RIBOSE 1-METHYLPHOSPHONATE 5-TRIPHOSPHATE DIPHOSPHATASE"/>
    <property type="match status" value="1"/>
</dbReference>
<dbReference type="OrthoDB" id="9802793at2"/>
<dbReference type="Proteomes" id="UP000326354">
    <property type="component" value="Chromosome"/>
</dbReference>
<feature type="chain" id="PRO_5024889058" evidence="1">
    <location>
        <begin position="20"/>
        <end position="409"/>
    </location>
</feature>
<evidence type="ECO:0000256" key="1">
    <source>
        <dbReference type="SAM" id="SignalP"/>
    </source>
</evidence>
<organism evidence="3 4">
    <name type="scientific">Uabimicrobium amorphum</name>
    <dbReference type="NCBI Taxonomy" id="2596890"/>
    <lineage>
        <taxon>Bacteria</taxon>
        <taxon>Pseudomonadati</taxon>
        <taxon>Planctomycetota</taxon>
        <taxon>Candidatus Uabimicrobiia</taxon>
        <taxon>Candidatus Uabimicrobiales</taxon>
        <taxon>Candidatus Uabimicrobiaceae</taxon>
        <taxon>Candidatus Uabimicrobium</taxon>
    </lineage>
</organism>
<feature type="signal peptide" evidence="1">
    <location>
        <begin position="1"/>
        <end position="19"/>
    </location>
</feature>
<dbReference type="SUPFAM" id="SSF51556">
    <property type="entry name" value="Metallo-dependent hydrolases"/>
    <property type="match status" value="1"/>
</dbReference>
<dbReference type="InterPro" id="IPR051781">
    <property type="entry name" value="Metallo-dep_Hydrolase"/>
</dbReference>
<evidence type="ECO:0000313" key="3">
    <source>
        <dbReference type="EMBL" id="BBM82565.1"/>
    </source>
</evidence>
<reference evidence="3 4" key="1">
    <citation type="submission" date="2019-08" db="EMBL/GenBank/DDBJ databases">
        <title>Complete genome sequence of Candidatus Uab amorphum.</title>
        <authorList>
            <person name="Shiratori T."/>
            <person name="Suzuki S."/>
            <person name="Kakizawa Y."/>
            <person name="Ishida K."/>
        </authorList>
    </citation>
    <scope>NUCLEOTIDE SEQUENCE [LARGE SCALE GENOMIC DNA]</scope>
    <source>
        <strain evidence="3 4">SRT547</strain>
    </source>
</reference>
<proteinExistence type="predicted"/>
<sequence>MRKSICLIFALLISLNAQIAVKGEVIHTMAGEQITNGVILIRDGKIAAIGTTKEVIIPKECQVLSAKVVTPGLIDARSVVGLGGMLNQSQDQDQLERSAPMQPELRAIDAYNSLDPLVKWIRQLGVTTVNTGHAPGMLMSGQTMVVKTHGTVVDKAVMKTTQMIAVTLGDSGLMPKGSPGTRGKAVAMLRGEFVRIQNQINAREQAQAASKEDEKNVAKSTQPRNIRDEILERVLNREVPLLVYAHRHYDILSALRLAKEFNIEIVLDGASEAYLLVNEIKEAGVSVIVHPSMSRTFGEKQNMSMENASILQKAGIRIAMQSGYESYVPKTRVVLFEAAIAAAYGLGFDNALKAITIDAAKILGIDARVGSLEVGKDADIALYDGDPFEYTSHCTAVIIDGKIVSSESH</sequence>
<dbReference type="SUPFAM" id="SSF51338">
    <property type="entry name" value="Composite domain of metallo-dependent hydrolases"/>
    <property type="match status" value="1"/>
</dbReference>
<dbReference type="AlphaFoldDB" id="A0A5S9F1E0"/>
<dbReference type="RefSeq" id="WP_151966802.1">
    <property type="nucleotide sequence ID" value="NZ_AP019860.1"/>
</dbReference>
<dbReference type="KEGG" id="uam:UABAM_00908"/>
<dbReference type="PANTHER" id="PTHR43135">
    <property type="entry name" value="ALPHA-D-RIBOSE 1-METHYLPHOSPHONATE 5-TRIPHOSPHATE DIPHOSPHATASE"/>
    <property type="match status" value="1"/>
</dbReference>
<feature type="domain" description="Amidohydrolase 3" evidence="2">
    <location>
        <begin position="348"/>
        <end position="404"/>
    </location>
</feature>
<evidence type="ECO:0000313" key="4">
    <source>
        <dbReference type="Proteomes" id="UP000326354"/>
    </source>
</evidence>
<keyword evidence="4" id="KW-1185">Reference proteome</keyword>
<protein>
    <submittedName>
        <fullName evidence="3">Amidohydrolase</fullName>
    </submittedName>
</protein>
<accession>A0A5S9F1E0</accession>
<gene>
    <name evidence="3" type="ORF">UABAM_00908</name>
</gene>
<dbReference type="InterPro" id="IPR011059">
    <property type="entry name" value="Metal-dep_hydrolase_composite"/>
</dbReference>